<protein>
    <submittedName>
        <fullName evidence="1">Uncharacterized protein</fullName>
    </submittedName>
</protein>
<evidence type="ECO:0000313" key="1">
    <source>
        <dbReference type="EMBL" id="KAF9472965.1"/>
    </source>
</evidence>
<accession>A0A9P5YQN2</accession>
<dbReference type="EMBL" id="MU155482">
    <property type="protein sequence ID" value="KAF9472965.1"/>
    <property type="molecule type" value="Genomic_DNA"/>
</dbReference>
<evidence type="ECO:0000313" key="2">
    <source>
        <dbReference type="Proteomes" id="UP000807469"/>
    </source>
</evidence>
<dbReference type="AlphaFoldDB" id="A0A9P5YQN2"/>
<gene>
    <name evidence="1" type="ORF">BDN70DRAFT_900134</name>
</gene>
<organism evidence="1 2">
    <name type="scientific">Pholiota conissans</name>
    <dbReference type="NCBI Taxonomy" id="109636"/>
    <lineage>
        <taxon>Eukaryota</taxon>
        <taxon>Fungi</taxon>
        <taxon>Dikarya</taxon>
        <taxon>Basidiomycota</taxon>
        <taxon>Agaricomycotina</taxon>
        <taxon>Agaricomycetes</taxon>
        <taxon>Agaricomycetidae</taxon>
        <taxon>Agaricales</taxon>
        <taxon>Agaricineae</taxon>
        <taxon>Strophariaceae</taxon>
        <taxon>Pholiota</taxon>
    </lineage>
</organism>
<name>A0A9P5YQN2_9AGAR</name>
<comment type="caution">
    <text evidence="1">The sequence shown here is derived from an EMBL/GenBank/DDBJ whole genome shotgun (WGS) entry which is preliminary data.</text>
</comment>
<proteinExistence type="predicted"/>
<dbReference type="Proteomes" id="UP000807469">
    <property type="component" value="Unassembled WGS sequence"/>
</dbReference>
<keyword evidence="2" id="KW-1185">Reference proteome</keyword>
<sequence length="194" mass="22208">MIHSMVFLDFCPFGSGVGDLESDGGGRGGGGIEFGYEYLPEHGACRWNVRDVFFSVNVVRERLRSFDGIAWGASCKESEKADQRERLRRMMGTPYGLEWRWRRSVIAGMWREWHEEDAVEHSTTVNEVGSNSKKKERRVVAAVWMGQLCALRGLLARTKNEKNERTRQARTSACVGKPKIEYWRECAALSELRE</sequence>
<reference evidence="1" key="1">
    <citation type="submission" date="2020-11" db="EMBL/GenBank/DDBJ databases">
        <authorList>
            <consortium name="DOE Joint Genome Institute"/>
            <person name="Ahrendt S."/>
            <person name="Riley R."/>
            <person name="Andreopoulos W."/>
            <person name="Labutti K."/>
            <person name="Pangilinan J."/>
            <person name="Ruiz-Duenas F.J."/>
            <person name="Barrasa J.M."/>
            <person name="Sanchez-Garcia M."/>
            <person name="Camarero S."/>
            <person name="Miyauchi S."/>
            <person name="Serrano A."/>
            <person name="Linde D."/>
            <person name="Babiker R."/>
            <person name="Drula E."/>
            <person name="Ayuso-Fernandez I."/>
            <person name="Pacheco R."/>
            <person name="Padilla G."/>
            <person name="Ferreira P."/>
            <person name="Barriuso J."/>
            <person name="Kellner H."/>
            <person name="Castanera R."/>
            <person name="Alfaro M."/>
            <person name="Ramirez L."/>
            <person name="Pisabarro A.G."/>
            <person name="Kuo A."/>
            <person name="Tritt A."/>
            <person name="Lipzen A."/>
            <person name="He G."/>
            <person name="Yan M."/>
            <person name="Ng V."/>
            <person name="Cullen D."/>
            <person name="Martin F."/>
            <person name="Rosso M.-N."/>
            <person name="Henrissat B."/>
            <person name="Hibbett D."/>
            <person name="Martinez A.T."/>
            <person name="Grigoriev I.V."/>
        </authorList>
    </citation>
    <scope>NUCLEOTIDE SEQUENCE</scope>
    <source>
        <strain evidence="1">CIRM-BRFM 674</strain>
    </source>
</reference>